<proteinExistence type="inferred from homology"/>
<feature type="region of interest" description="Disordered" evidence="5">
    <location>
        <begin position="311"/>
        <end position="371"/>
    </location>
</feature>
<keyword evidence="8" id="KW-1185">Reference proteome</keyword>
<reference evidence="7 8" key="1">
    <citation type="submission" date="2017-12" db="EMBL/GenBank/DDBJ databases">
        <title>Complete genome sequence of Herbivorax saccincola GGR1, a novel Cellulosome-producing hydrolytic bacterium in a thermophilic biogas plant, established by Illumina and Nanopore MinION sequencing.</title>
        <authorList>
            <person name="Pechtl A."/>
            <person name="Ruckert C."/>
            <person name="Koeck D.E."/>
            <person name="Maus I."/>
            <person name="Winkler A."/>
            <person name="Kalinowski J."/>
            <person name="Puhler A."/>
            <person name="Schwarz W.W."/>
            <person name="Zverlov V.V."/>
            <person name="Schluter A."/>
            <person name="Liebl W."/>
        </authorList>
    </citation>
    <scope>NUCLEOTIDE SEQUENCE [LARGE SCALE GENOMIC DNA]</scope>
    <source>
        <strain evidence="8">SR1</strain>
    </source>
</reference>
<accession>A0A2K9ESJ7</accession>
<dbReference type="AlphaFoldDB" id="A0A2K9ESJ7"/>
<dbReference type="SMART" id="SM00382">
    <property type="entry name" value="AAA"/>
    <property type="match status" value="1"/>
</dbReference>
<feature type="compositionally biased region" description="Basic and acidic residues" evidence="5">
    <location>
        <begin position="331"/>
        <end position="341"/>
    </location>
</feature>
<evidence type="ECO:0000256" key="5">
    <source>
        <dbReference type="SAM" id="MobiDB-lite"/>
    </source>
</evidence>
<dbReference type="Proteomes" id="UP000233534">
    <property type="component" value="Chromosome"/>
</dbReference>
<protein>
    <submittedName>
        <fullName evidence="7">Putative ABC transporter ATP-binding protein YxlF</fullName>
        <ecNumber evidence="7">3.6.3.-</ecNumber>
    </submittedName>
</protein>
<comment type="similarity">
    <text evidence="1">Belongs to the ABC transporter superfamily.</text>
</comment>
<dbReference type="GO" id="GO:0016887">
    <property type="term" value="F:ATP hydrolysis activity"/>
    <property type="evidence" value="ECO:0007669"/>
    <property type="project" value="InterPro"/>
</dbReference>
<dbReference type="RefSeq" id="WP_101303043.1">
    <property type="nucleotide sequence ID" value="NZ_CP025197.1"/>
</dbReference>
<evidence type="ECO:0000313" key="7">
    <source>
        <dbReference type="EMBL" id="AUG58520.1"/>
    </source>
</evidence>
<keyword evidence="3" id="KW-0547">Nucleotide-binding</keyword>
<keyword evidence="7" id="KW-0378">Hydrolase</keyword>
<dbReference type="InterPro" id="IPR003593">
    <property type="entry name" value="AAA+_ATPase"/>
</dbReference>
<gene>
    <name evidence="7" type="primary">yxlF5</name>
    <name evidence="7" type="ORF">HVS_13265</name>
</gene>
<evidence type="ECO:0000256" key="3">
    <source>
        <dbReference type="ARBA" id="ARBA00022741"/>
    </source>
</evidence>
<dbReference type="PANTHER" id="PTHR43335:SF4">
    <property type="entry name" value="ABC TRANSPORTER, ATP-BINDING PROTEIN"/>
    <property type="match status" value="1"/>
</dbReference>
<feature type="domain" description="ABC transporter" evidence="6">
    <location>
        <begin position="2"/>
        <end position="231"/>
    </location>
</feature>
<dbReference type="EC" id="3.6.3.-" evidence="7"/>
<keyword evidence="4 7" id="KW-0067">ATP-binding</keyword>
<organism evidence="7 8">
    <name type="scientific">Acetivibrio saccincola</name>
    <dbReference type="NCBI Taxonomy" id="1677857"/>
    <lineage>
        <taxon>Bacteria</taxon>
        <taxon>Bacillati</taxon>
        <taxon>Bacillota</taxon>
        <taxon>Clostridia</taxon>
        <taxon>Eubacteriales</taxon>
        <taxon>Oscillospiraceae</taxon>
        <taxon>Acetivibrio</taxon>
    </lineage>
</organism>
<dbReference type="CDD" id="cd03230">
    <property type="entry name" value="ABC_DR_subfamily_A"/>
    <property type="match status" value="1"/>
</dbReference>
<evidence type="ECO:0000256" key="4">
    <source>
        <dbReference type="ARBA" id="ARBA00022840"/>
    </source>
</evidence>
<dbReference type="InterPro" id="IPR027417">
    <property type="entry name" value="P-loop_NTPase"/>
</dbReference>
<keyword evidence="2" id="KW-0813">Transport</keyword>
<name>A0A2K9ESJ7_9FIRM</name>
<dbReference type="Gene3D" id="3.40.50.300">
    <property type="entry name" value="P-loop containing nucleotide triphosphate hydrolases"/>
    <property type="match status" value="1"/>
</dbReference>
<dbReference type="SUPFAM" id="SSF52540">
    <property type="entry name" value="P-loop containing nucleoside triphosphate hydrolases"/>
    <property type="match status" value="1"/>
</dbReference>
<dbReference type="EMBL" id="CP025197">
    <property type="protein sequence ID" value="AUG58520.1"/>
    <property type="molecule type" value="Genomic_DNA"/>
</dbReference>
<evidence type="ECO:0000256" key="2">
    <source>
        <dbReference type="ARBA" id="ARBA00022448"/>
    </source>
</evidence>
<dbReference type="GO" id="GO:0005524">
    <property type="term" value="F:ATP binding"/>
    <property type="evidence" value="ECO:0007669"/>
    <property type="project" value="UniProtKB-KW"/>
</dbReference>
<dbReference type="PANTHER" id="PTHR43335">
    <property type="entry name" value="ABC TRANSPORTER, ATP-BINDING PROTEIN"/>
    <property type="match status" value="1"/>
</dbReference>
<dbReference type="InterPro" id="IPR003439">
    <property type="entry name" value="ABC_transporter-like_ATP-bd"/>
</dbReference>
<sequence>MIEIQNLTKHFGPIKAVNNINFTVEKGEILGFLGPNGAGKTTTMNMITGYLPSTSGTVKVAGYDIGEQPAEVKKRIGYLPEIPPVYTDMTVKEYLYFVSDLKKVPRSKRAGQISDIMEKIQIDHVKNRLVGNLSKGYRQRVGLAQALVGSPEVLILDEPTVGLDPNQIIEIRRLIKELGKEHTIIFSSHILQEVSAVCERVVIINKGEIVAIDTPDNLSRNLGNVSRFLMKVEGPQAEVTNALSEIKGILNIECDSNGEENVFKYTVDSEKDIDVRRPIFFKMAELGYPILELQSVGMDLEEIFRKLTAGEEGNTEVQDEEKALDGGAENDVEKNEGKSQEEQGEQENIQQDDKEKKSKLKKKNKKEKEVE</sequence>
<dbReference type="KEGG" id="hsc:HVS_13265"/>
<dbReference type="Pfam" id="PF00005">
    <property type="entry name" value="ABC_tran"/>
    <property type="match status" value="1"/>
</dbReference>
<evidence type="ECO:0000313" key="8">
    <source>
        <dbReference type="Proteomes" id="UP000233534"/>
    </source>
</evidence>
<evidence type="ECO:0000256" key="1">
    <source>
        <dbReference type="ARBA" id="ARBA00005417"/>
    </source>
</evidence>
<dbReference type="PROSITE" id="PS50893">
    <property type="entry name" value="ABC_TRANSPORTER_2"/>
    <property type="match status" value="1"/>
</dbReference>
<evidence type="ECO:0000259" key="6">
    <source>
        <dbReference type="PROSITE" id="PS50893"/>
    </source>
</evidence>